<evidence type="ECO:0000256" key="1">
    <source>
        <dbReference type="ARBA" id="ARBA00005254"/>
    </source>
</evidence>
<dbReference type="InterPro" id="IPR014748">
    <property type="entry name" value="Enoyl-CoA_hydra_C"/>
</dbReference>
<evidence type="ECO:0000313" key="3">
    <source>
        <dbReference type="EMBL" id="WXA91138.1"/>
    </source>
</evidence>
<dbReference type="InterPro" id="IPR001753">
    <property type="entry name" value="Enoyl-CoA_hydra/iso"/>
</dbReference>
<dbReference type="Proteomes" id="UP001379533">
    <property type="component" value="Chromosome"/>
</dbReference>
<comment type="similarity">
    <text evidence="1">Belongs to the enoyl-CoA hydratase/isomerase family.</text>
</comment>
<evidence type="ECO:0000313" key="4">
    <source>
        <dbReference type="Proteomes" id="UP001379533"/>
    </source>
</evidence>
<protein>
    <submittedName>
        <fullName evidence="3">Enoyl-CoA hydratase</fullName>
    </submittedName>
</protein>
<dbReference type="CDD" id="cd06558">
    <property type="entry name" value="crotonase-like"/>
    <property type="match status" value="1"/>
</dbReference>
<sequence>MDEEILFDVRGDGIAWLTFNRPAARNAMTLGMYARVEELCKGAARHPSVRVLLMRGAGDKAFVAGTDISEFRHFTKEEDGIAYEANMSRVLDVLEDLPIPTIAVIQGACTGGGAAIAAACDLRIGDPSARFGFPIARTLGNTLSTRNLARLAALLGVAKTKELLFLARLMDADEMRAVGLLSEIVPAEGLHARAEAMAKTLLEHAPITLRTCKSELGRVLRAAAPPESEAHVVEAYTSDDFKEGVDSFLVKRTPHWRGR</sequence>
<name>A0ABZ2JXA6_9BACT</name>
<keyword evidence="2" id="KW-0456">Lyase</keyword>
<dbReference type="PANTHER" id="PTHR11941:SF54">
    <property type="entry name" value="ENOYL-COA HYDRATASE, MITOCHONDRIAL"/>
    <property type="match status" value="1"/>
</dbReference>
<dbReference type="EMBL" id="CP089982">
    <property type="protein sequence ID" value="WXA91138.1"/>
    <property type="molecule type" value="Genomic_DNA"/>
</dbReference>
<accession>A0ABZ2JXA6</accession>
<organism evidence="3 4">
    <name type="scientific">Pendulispora brunnea</name>
    <dbReference type="NCBI Taxonomy" id="2905690"/>
    <lineage>
        <taxon>Bacteria</taxon>
        <taxon>Pseudomonadati</taxon>
        <taxon>Myxococcota</taxon>
        <taxon>Myxococcia</taxon>
        <taxon>Myxococcales</taxon>
        <taxon>Sorangiineae</taxon>
        <taxon>Pendulisporaceae</taxon>
        <taxon>Pendulispora</taxon>
    </lineage>
</organism>
<dbReference type="InterPro" id="IPR029045">
    <property type="entry name" value="ClpP/crotonase-like_dom_sf"/>
</dbReference>
<dbReference type="PANTHER" id="PTHR11941">
    <property type="entry name" value="ENOYL-COA HYDRATASE-RELATED"/>
    <property type="match status" value="1"/>
</dbReference>
<gene>
    <name evidence="3" type="ORF">LZC95_32370</name>
</gene>
<dbReference type="SUPFAM" id="SSF52096">
    <property type="entry name" value="ClpP/crotonase"/>
    <property type="match status" value="1"/>
</dbReference>
<keyword evidence="4" id="KW-1185">Reference proteome</keyword>
<dbReference type="Gene3D" id="1.10.12.10">
    <property type="entry name" value="Lyase 2-enoyl-coa Hydratase, Chain A, domain 2"/>
    <property type="match status" value="1"/>
</dbReference>
<proteinExistence type="inferred from homology"/>
<dbReference type="Gene3D" id="3.90.226.10">
    <property type="entry name" value="2-enoyl-CoA Hydratase, Chain A, domain 1"/>
    <property type="match status" value="1"/>
</dbReference>
<dbReference type="RefSeq" id="WP_394841759.1">
    <property type="nucleotide sequence ID" value="NZ_CP089982.1"/>
</dbReference>
<evidence type="ECO:0000256" key="2">
    <source>
        <dbReference type="ARBA" id="ARBA00023239"/>
    </source>
</evidence>
<dbReference type="NCBIfam" id="NF004796">
    <property type="entry name" value="PRK06144.1"/>
    <property type="match status" value="1"/>
</dbReference>
<reference evidence="3 4" key="1">
    <citation type="submission" date="2021-12" db="EMBL/GenBank/DDBJ databases">
        <title>Discovery of the Pendulisporaceae a myxobacterial family with distinct sporulation behavior and unique specialized metabolism.</title>
        <authorList>
            <person name="Garcia R."/>
            <person name="Popoff A."/>
            <person name="Bader C.D."/>
            <person name="Loehr J."/>
            <person name="Walesch S."/>
            <person name="Walt C."/>
            <person name="Boldt J."/>
            <person name="Bunk B."/>
            <person name="Haeckl F.J.F.P.J."/>
            <person name="Gunesch A.P."/>
            <person name="Birkelbach J."/>
            <person name="Nuebel U."/>
            <person name="Pietschmann T."/>
            <person name="Bach T."/>
            <person name="Mueller R."/>
        </authorList>
    </citation>
    <scope>NUCLEOTIDE SEQUENCE [LARGE SCALE GENOMIC DNA]</scope>
    <source>
        <strain evidence="3 4">MSr12523</strain>
    </source>
</reference>
<dbReference type="Pfam" id="PF00378">
    <property type="entry name" value="ECH_1"/>
    <property type="match status" value="1"/>
</dbReference>